<dbReference type="Pfam" id="PF07715">
    <property type="entry name" value="Plug"/>
    <property type="match status" value="1"/>
</dbReference>
<evidence type="ECO:0000256" key="4">
    <source>
        <dbReference type="ARBA" id="ARBA00022729"/>
    </source>
</evidence>
<dbReference type="InterPro" id="IPR039426">
    <property type="entry name" value="TonB-dep_rcpt-like"/>
</dbReference>
<sequence>MSIKYFIAVACLFMSAGLTAQKLTVADRTTGQPLANVAIISENPAVMATTNNRGQVDFSGFRGASEIVIRHIGYQTRKLSYAEAEKLNFFIDLAVSRITLNEVVISANRWEQNEREIPQRVEKIGMQQIAFANPQTAADMLSVGGYAYIQKSQLAGGSPILRGFATNRVMLVVDGVRMNNAIFRTGNLQNVISIDAAAVESNEILFGPGAVMYGSDAIGGVMDFHTLSPVFSQNGKTMLKGNAFARFSSANLEKTGHFDFSAGLKKWVFVTSATWSDFDDLKAGSNGNSYFLRPVYQKTENGQDITVENEDPQKQVYSGYSQYSLLQKIAFRPSAGSELDYTFYYSGTSDAPRYDRLCLVNDDGSLVNAQWYYGPQQWMMNRLAARLRSDGGIYDQFRIVAAHQLYKESRHDRKMNNKRLRNQFEEVNAFSLNLDLDKKLSEKLALFYGGEAVYNKVGSEANRRHIETGEVSSVNTRYPDGSTWQSYALYTTARLHLNQKTTVNAGLRYSYVAMEAAFDTSMFPFPFTEASLGKGALNGGLGITWSPLNNWKLYTNFSSGFRSPNIDDLGKVFDSEPGSVVVPNVNLKPEYAWNAEGGFAFTMGDFLKADLSLYYTLLTDALARRDFSYNGLDSIIYDGELSRVQAIQNITRARVFGIQGGFKASLGQGFGLSTVFNWQNGEEQSEDSLKYYPLRHAVPFFGSTHLTWERPKLRFDLYAEYNAGLDYEDLPLSERTDAAPYAKDGNGNPYVPAWITLNFKAAWYINRNFTLNAGLENITDQLYRPFASGISAPGRNFIMALRASF</sequence>
<evidence type="ECO:0000256" key="1">
    <source>
        <dbReference type="ARBA" id="ARBA00004571"/>
    </source>
</evidence>
<gene>
    <name evidence="11" type="primary">btuB_26</name>
    <name evidence="11" type="ORF">SDC9_28164</name>
</gene>
<feature type="domain" description="TonB-dependent receptor-like beta-barrel" evidence="9">
    <location>
        <begin position="318"/>
        <end position="778"/>
    </location>
</feature>
<keyword evidence="4" id="KW-0732">Signal</keyword>
<proteinExistence type="predicted"/>
<comment type="subcellular location">
    <subcellularLocation>
        <location evidence="1">Cell outer membrane</location>
        <topology evidence="1">Multi-pass membrane protein</topology>
    </subcellularLocation>
</comment>
<keyword evidence="5" id="KW-0798">TonB box</keyword>
<evidence type="ECO:0000256" key="3">
    <source>
        <dbReference type="ARBA" id="ARBA00022692"/>
    </source>
</evidence>
<keyword evidence="2" id="KW-0813">Transport</keyword>
<dbReference type="InterPro" id="IPR000531">
    <property type="entry name" value="Beta-barrel_TonB"/>
</dbReference>
<evidence type="ECO:0000256" key="7">
    <source>
        <dbReference type="ARBA" id="ARBA00023170"/>
    </source>
</evidence>
<evidence type="ECO:0000256" key="6">
    <source>
        <dbReference type="ARBA" id="ARBA00023136"/>
    </source>
</evidence>
<feature type="domain" description="TonB-dependent receptor plug" evidence="10">
    <location>
        <begin position="114"/>
        <end position="221"/>
    </location>
</feature>
<evidence type="ECO:0000259" key="10">
    <source>
        <dbReference type="Pfam" id="PF07715"/>
    </source>
</evidence>
<keyword evidence="8" id="KW-0998">Cell outer membrane</keyword>
<dbReference type="InterPro" id="IPR008969">
    <property type="entry name" value="CarboxyPept-like_regulatory"/>
</dbReference>
<dbReference type="Gene3D" id="2.170.130.10">
    <property type="entry name" value="TonB-dependent receptor, plug domain"/>
    <property type="match status" value="1"/>
</dbReference>
<dbReference type="InterPro" id="IPR037066">
    <property type="entry name" value="Plug_dom_sf"/>
</dbReference>
<dbReference type="GO" id="GO:0009279">
    <property type="term" value="C:cell outer membrane"/>
    <property type="evidence" value="ECO:0007669"/>
    <property type="project" value="UniProtKB-SubCell"/>
</dbReference>
<evidence type="ECO:0000256" key="2">
    <source>
        <dbReference type="ARBA" id="ARBA00022448"/>
    </source>
</evidence>
<name>A0A644UT54_9ZZZZ</name>
<protein>
    <submittedName>
        <fullName evidence="11">Vitamin B12 transporter BtuB</fullName>
    </submittedName>
</protein>
<dbReference type="EMBL" id="VSSQ01000160">
    <property type="protein sequence ID" value="MPL82229.1"/>
    <property type="molecule type" value="Genomic_DNA"/>
</dbReference>
<keyword evidence="6" id="KW-0472">Membrane</keyword>
<dbReference type="PANTHER" id="PTHR30069:SF29">
    <property type="entry name" value="HEMOGLOBIN AND HEMOGLOBIN-HAPTOGLOBIN-BINDING PROTEIN 1-RELATED"/>
    <property type="match status" value="1"/>
</dbReference>
<dbReference type="Pfam" id="PF00593">
    <property type="entry name" value="TonB_dep_Rec_b-barrel"/>
    <property type="match status" value="1"/>
</dbReference>
<comment type="caution">
    <text evidence="11">The sequence shown here is derived from an EMBL/GenBank/DDBJ whole genome shotgun (WGS) entry which is preliminary data.</text>
</comment>
<evidence type="ECO:0000256" key="8">
    <source>
        <dbReference type="ARBA" id="ARBA00023237"/>
    </source>
</evidence>
<dbReference type="AlphaFoldDB" id="A0A644UT54"/>
<organism evidence="11">
    <name type="scientific">bioreactor metagenome</name>
    <dbReference type="NCBI Taxonomy" id="1076179"/>
    <lineage>
        <taxon>unclassified sequences</taxon>
        <taxon>metagenomes</taxon>
        <taxon>ecological metagenomes</taxon>
    </lineage>
</organism>
<keyword evidence="3" id="KW-0812">Transmembrane</keyword>
<dbReference type="InterPro" id="IPR012910">
    <property type="entry name" value="Plug_dom"/>
</dbReference>
<dbReference type="PROSITE" id="PS52016">
    <property type="entry name" value="TONB_DEPENDENT_REC_3"/>
    <property type="match status" value="1"/>
</dbReference>
<dbReference type="InterPro" id="IPR036942">
    <property type="entry name" value="Beta-barrel_TonB_sf"/>
</dbReference>
<accession>A0A644UT54</accession>
<dbReference type="InterPro" id="IPR010917">
    <property type="entry name" value="TonB_rcpt_CS"/>
</dbReference>
<reference evidence="11" key="1">
    <citation type="submission" date="2019-08" db="EMBL/GenBank/DDBJ databases">
        <authorList>
            <person name="Kucharzyk K."/>
            <person name="Murdoch R.W."/>
            <person name="Higgins S."/>
            <person name="Loffler F."/>
        </authorList>
    </citation>
    <scope>NUCLEOTIDE SEQUENCE</scope>
</reference>
<dbReference type="GO" id="GO:0044718">
    <property type="term" value="P:siderophore transmembrane transport"/>
    <property type="evidence" value="ECO:0007669"/>
    <property type="project" value="TreeGrafter"/>
</dbReference>
<evidence type="ECO:0000313" key="11">
    <source>
        <dbReference type="EMBL" id="MPL82229.1"/>
    </source>
</evidence>
<dbReference type="SUPFAM" id="SSF49464">
    <property type="entry name" value="Carboxypeptidase regulatory domain-like"/>
    <property type="match status" value="1"/>
</dbReference>
<dbReference type="GO" id="GO:0015344">
    <property type="term" value="F:siderophore uptake transmembrane transporter activity"/>
    <property type="evidence" value="ECO:0007669"/>
    <property type="project" value="TreeGrafter"/>
</dbReference>
<evidence type="ECO:0000259" key="9">
    <source>
        <dbReference type="Pfam" id="PF00593"/>
    </source>
</evidence>
<dbReference type="PANTHER" id="PTHR30069">
    <property type="entry name" value="TONB-DEPENDENT OUTER MEMBRANE RECEPTOR"/>
    <property type="match status" value="1"/>
</dbReference>
<dbReference type="PROSITE" id="PS01156">
    <property type="entry name" value="TONB_DEPENDENT_REC_2"/>
    <property type="match status" value="1"/>
</dbReference>
<dbReference type="SUPFAM" id="SSF56935">
    <property type="entry name" value="Porins"/>
    <property type="match status" value="1"/>
</dbReference>
<evidence type="ECO:0000256" key="5">
    <source>
        <dbReference type="ARBA" id="ARBA00023077"/>
    </source>
</evidence>
<keyword evidence="7" id="KW-0675">Receptor</keyword>
<dbReference type="Gene3D" id="2.40.170.20">
    <property type="entry name" value="TonB-dependent receptor, beta-barrel domain"/>
    <property type="match status" value="1"/>
</dbReference>